<dbReference type="PANTHER" id="PTHR43877:SF2">
    <property type="entry name" value="AMINOALKYLPHOSPHONATE N-ACETYLTRANSFERASE-RELATED"/>
    <property type="match status" value="1"/>
</dbReference>
<dbReference type="AlphaFoldDB" id="A0A2K8YWZ8"/>
<dbReference type="KEGG" id="spir:CWM47_10160"/>
<dbReference type="OrthoDB" id="2352823at2"/>
<dbReference type="Gene3D" id="3.40.630.30">
    <property type="match status" value="1"/>
</dbReference>
<gene>
    <name evidence="4" type="ORF">CWM47_10160</name>
</gene>
<keyword evidence="5" id="KW-1185">Reference proteome</keyword>
<evidence type="ECO:0000256" key="2">
    <source>
        <dbReference type="ARBA" id="ARBA00023315"/>
    </source>
</evidence>
<feature type="domain" description="N-acetyltransferase" evidence="3">
    <location>
        <begin position="1"/>
        <end position="140"/>
    </location>
</feature>
<protein>
    <submittedName>
        <fullName evidence="4">GNAT family acetyltransferase</fullName>
    </submittedName>
</protein>
<dbReference type="InterPro" id="IPR050832">
    <property type="entry name" value="Bact_Acetyltransf"/>
</dbReference>
<dbReference type="Proteomes" id="UP000232883">
    <property type="component" value="Chromosome"/>
</dbReference>
<dbReference type="EMBL" id="CP025096">
    <property type="protein sequence ID" value="AUD02151.1"/>
    <property type="molecule type" value="Genomic_DNA"/>
</dbReference>
<dbReference type="InterPro" id="IPR016181">
    <property type="entry name" value="Acyl_CoA_acyltransferase"/>
</dbReference>
<dbReference type="PROSITE" id="PS51186">
    <property type="entry name" value="GNAT"/>
    <property type="match status" value="1"/>
</dbReference>
<organism evidence="4 5">
    <name type="scientific">Spirosoma pollinicola</name>
    <dbReference type="NCBI Taxonomy" id="2057025"/>
    <lineage>
        <taxon>Bacteria</taxon>
        <taxon>Pseudomonadati</taxon>
        <taxon>Bacteroidota</taxon>
        <taxon>Cytophagia</taxon>
        <taxon>Cytophagales</taxon>
        <taxon>Cytophagaceae</taxon>
        <taxon>Spirosoma</taxon>
    </lineage>
</organism>
<proteinExistence type="predicted"/>
<dbReference type="RefSeq" id="WP_100987870.1">
    <property type="nucleotide sequence ID" value="NZ_CP025096.1"/>
</dbReference>
<sequence length="140" mass="15224">MEISALTLSEIDSATALWTSAGLTRPWNDPQADIKFALATPSSTVLAGRLDGAVIATVMVGFDGHRGWVYYLAVEDAHRGRGFGAAMMQAAENWLVKHGVPKLLLMIRPENDTVLKFYEAIGYSLNEVIVMQKKLGDSAN</sequence>
<dbReference type="SUPFAM" id="SSF55729">
    <property type="entry name" value="Acyl-CoA N-acyltransferases (Nat)"/>
    <property type="match status" value="1"/>
</dbReference>
<reference evidence="4 5" key="1">
    <citation type="submission" date="2017-11" db="EMBL/GenBank/DDBJ databases">
        <title>Taxonomic description and genome sequences of Spirosoma HA7 sp. nov., isolated from pollen microhabitat of Corylus avellana.</title>
        <authorList>
            <person name="Ambika Manirajan B."/>
            <person name="Suarez C."/>
            <person name="Ratering S."/>
            <person name="Geissler-Plaum R."/>
            <person name="Cardinale M."/>
            <person name="Sylvia S."/>
        </authorList>
    </citation>
    <scope>NUCLEOTIDE SEQUENCE [LARGE SCALE GENOMIC DNA]</scope>
    <source>
        <strain evidence="4 5">HA7</strain>
    </source>
</reference>
<dbReference type="Pfam" id="PF00583">
    <property type="entry name" value="Acetyltransf_1"/>
    <property type="match status" value="1"/>
</dbReference>
<dbReference type="PANTHER" id="PTHR43877">
    <property type="entry name" value="AMINOALKYLPHOSPHONATE N-ACETYLTRANSFERASE-RELATED-RELATED"/>
    <property type="match status" value="1"/>
</dbReference>
<dbReference type="InterPro" id="IPR000182">
    <property type="entry name" value="GNAT_dom"/>
</dbReference>
<keyword evidence="1 4" id="KW-0808">Transferase</keyword>
<dbReference type="CDD" id="cd04301">
    <property type="entry name" value="NAT_SF"/>
    <property type="match status" value="1"/>
</dbReference>
<evidence type="ECO:0000256" key="1">
    <source>
        <dbReference type="ARBA" id="ARBA00022679"/>
    </source>
</evidence>
<evidence type="ECO:0000259" key="3">
    <source>
        <dbReference type="PROSITE" id="PS51186"/>
    </source>
</evidence>
<evidence type="ECO:0000313" key="4">
    <source>
        <dbReference type="EMBL" id="AUD02151.1"/>
    </source>
</evidence>
<name>A0A2K8YWZ8_9BACT</name>
<evidence type="ECO:0000313" key="5">
    <source>
        <dbReference type="Proteomes" id="UP000232883"/>
    </source>
</evidence>
<dbReference type="GO" id="GO:0016747">
    <property type="term" value="F:acyltransferase activity, transferring groups other than amino-acyl groups"/>
    <property type="evidence" value="ECO:0007669"/>
    <property type="project" value="InterPro"/>
</dbReference>
<accession>A0A2K8YWZ8</accession>
<dbReference type="NCBIfam" id="NF002959">
    <property type="entry name" value="PRK03624.1"/>
    <property type="match status" value="1"/>
</dbReference>
<keyword evidence="2" id="KW-0012">Acyltransferase</keyword>